<keyword evidence="8" id="KW-0963">Cytoplasm</keyword>
<gene>
    <name evidence="21" type="ORF">AMSG_01002</name>
</gene>
<dbReference type="Gene3D" id="3.40.50.1010">
    <property type="entry name" value="5'-nuclease"/>
    <property type="match status" value="1"/>
</dbReference>
<keyword evidence="14" id="KW-0460">Magnesium</keyword>
<evidence type="ECO:0000256" key="2">
    <source>
        <dbReference type="ARBA" id="ARBA00001946"/>
    </source>
</evidence>
<evidence type="ECO:0000256" key="1">
    <source>
        <dbReference type="ARBA" id="ARBA00001849"/>
    </source>
</evidence>
<evidence type="ECO:0000256" key="7">
    <source>
        <dbReference type="ARBA" id="ARBA00016366"/>
    </source>
</evidence>
<keyword evidence="15" id="KW-0694">RNA-binding</keyword>
<sequence>MSERGRGVEGMGRFAKAADKVFAVRSKRNGVTRVVRERYVRQDWECRTEGCERCAGQATADAGDLWGAFPSLARRVSGARLILVPDFGVLCEHTQLFTAYPALFDNVVVSGSAITRLQDIGYTRTLEEIRTLTADTRRSVVVFSDHACEDLAGEVQRLSGGATPGAARDLAVVLGNFYADHLGLGPDVSVVVLSNEAASEDRPAVTPDAPVVEVLTTAEYLRALQAGSRLSHMLRSGDAALVDKAALLNESLDELLARKREQEAARAAGEGEGGSESLMFEPHASEAVVEAGLKSGVLVAGVLAVSRRNRRAAFVTSRTGERIYISSLKARNRAIQDDEVAVRILPRSLWEVPPQSMSRGRGGGSEGSGASEGGDSGTGSEDAVMTGSVVAVMRRTLSGPMIATLPALNDGALVPNSVLAVPMDIRLPKIRVSSSRLASLFGQRLLVSLDEWRASSAYPSGHVVRALGAVGDAAVEMEALLLANTIVVEPFSPAALAELPDHEIGAAWEVPAAEVAARRDVRGLHRVASIDPPGSKDVDDALSVCEVTSGKHAGCVEFGVHIADVSHFVAAGSVLDAEARQRGTTVYLADRRYDMLPAVLSEDLCSLRGGVDRLAVSAIFTVDVSKGFSVRDVWFGRTVINSSYQLEYGQAQALFDEGVGSAKVARFAPFAGVSQDDLAQLRRDIGLLVGFGRALKEKRRARGALELHSDEMRVQFSEGTAGSAVATSSVVGLSAKVQLEMMDIVAEFMILANEAVAERVYVAYPEAALLRRHPLPRNEAFEDLVRVATLRGYALDTSSNAGLAASLSAAMVGDGETLQLLRQLATAAMSEAVYFSTGSVAEDEFYHYGLAAAYYTHFTSPIRRYADVMVHRELLAAVGDGPVVPSLANRGVELLAAHLNDRNRVAKAAQRDSVDLFRNLYFKLHGPVEASGVAYSFFDNGFEVYVAEYGLRAPVYVSATELAGGEHPWFAQFESSGSGYAVELDAGSLRVVARGGSDAELARIELFDRVRVSISGSDALARVGGIAVSLVGADAGDRAGGASERGQQADFRELLNADRRVARVGGSGYAELGSGARRAAAATRMKQQCYELTGTDGRSARKSWYVRFAGSSRAAAAGGGSGSDGGEGAGDDAQFAARTEAGVWERGPGRRRYSGRDQR</sequence>
<evidence type="ECO:0000256" key="17">
    <source>
        <dbReference type="ARBA" id="ARBA00077930"/>
    </source>
</evidence>
<dbReference type="InterPro" id="IPR001900">
    <property type="entry name" value="RNase_II/R"/>
</dbReference>
<dbReference type="FunFam" id="2.40.50.700:FF:000001">
    <property type="entry name" value="Exosome complex exonuclease exoribonuclease (Rrp44)"/>
    <property type="match status" value="1"/>
</dbReference>
<dbReference type="InterPro" id="IPR041505">
    <property type="entry name" value="Dis3_CSD2"/>
</dbReference>
<feature type="region of interest" description="Disordered" evidence="19">
    <location>
        <begin position="1114"/>
        <end position="1159"/>
    </location>
</feature>
<keyword evidence="11" id="KW-0378">Hydrolase</keyword>
<dbReference type="SUPFAM" id="SSF50249">
    <property type="entry name" value="Nucleic acid-binding proteins"/>
    <property type="match status" value="2"/>
</dbReference>
<accession>A0A0L0DJD3</accession>
<evidence type="ECO:0000256" key="11">
    <source>
        <dbReference type="ARBA" id="ARBA00022801"/>
    </source>
</evidence>
<dbReference type="OrthoDB" id="372421at2759"/>
<feature type="region of interest" description="Disordered" evidence="19">
    <location>
        <begin position="353"/>
        <end position="382"/>
    </location>
</feature>
<evidence type="ECO:0000256" key="10">
    <source>
        <dbReference type="ARBA" id="ARBA00022722"/>
    </source>
</evidence>
<protein>
    <recommendedName>
        <fullName evidence="7">DIS3-like exonuclease 1</fullName>
        <ecNumber evidence="6">3.1.13.1</ecNumber>
    </recommendedName>
    <alternativeName>
        <fullName evidence="17">Ribosomal RNA-processing protein 44</fullName>
    </alternativeName>
</protein>
<keyword evidence="13 21" id="KW-0269">Exonuclease</keyword>
<dbReference type="EC" id="3.1.13.1" evidence="6"/>
<dbReference type="GO" id="GO:0003723">
    <property type="term" value="F:RNA binding"/>
    <property type="evidence" value="ECO:0007669"/>
    <property type="project" value="UniProtKB-KW"/>
</dbReference>
<dbReference type="Gene3D" id="2.40.50.690">
    <property type="match status" value="1"/>
</dbReference>
<organism evidence="21 22">
    <name type="scientific">Thecamonas trahens ATCC 50062</name>
    <dbReference type="NCBI Taxonomy" id="461836"/>
    <lineage>
        <taxon>Eukaryota</taxon>
        <taxon>Apusozoa</taxon>
        <taxon>Apusomonadida</taxon>
        <taxon>Apusomonadidae</taxon>
        <taxon>Thecamonas</taxon>
    </lineage>
</organism>
<feature type="domain" description="RNB" evidence="20">
    <location>
        <begin position="518"/>
        <end position="880"/>
    </location>
</feature>
<dbReference type="EMBL" id="GL349436">
    <property type="protein sequence ID" value="KNC52176.1"/>
    <property type="molecule type" value="Genomic_DNA"/>
</dbReference>
<evidence type="ECO:0000256" key="5">
    <source>
        <dbReference type="ARBA" id="ARBA00005785"/>
    </source>
</evidence>
<keyword evidence="22" id="KW-1185">Reference proteome</keyword>
<evidence type="ECO:0000256" key="12">
    <source>
        <dbReference type="ARBA" id="ARBA00022835"/>
    </source>
</evidence>
<evidence type="ECO:0000256" key="19">
    <source>
        <dbReference type="SAM" id="MobiDB-lite"/>
    </source>
</evidence>
<evidence type="ECO:0000256" key="18">
    <source>
        <dbReference type="RuleBase" id="RU003901"/>
    </source>
</evidence>
<dbReference type="GO" id="GO:0000176">
    <property type="term" value="C:nuclear exosome (RNase complex)"/>
    <property type="evidence" value="ECO:0007669"/>
    <property type="project" value="UniProtKB-ARBA"/>
</dbReference>
<dbReference type="GO" id="GO:0006364">
    <property type="term" value="P:rRNA processing"/>
    <property type="evidence" value="ECO:0007669"/>
    <property type="project" value="UniProtKB-KW"/>
</dbReference>
<evidence type="ECO:0000256" key="15">
    <source>
        <dbReference type="ARBA" id="ARBA00022884"/>
    </source>
</evidence>
<dbReference type="GO" id="GO:0000956">
    <property type="term" value="P:nuclear-transcribed mRNA catabolic process"/>
    <property type="evidence" value="ECO:0007669"/>
    <property type="project" value="UniProtKB-ARBA"/>
</dbReference>
<dbReference type="GO" id="GO:0008859">
    <property type="term" value="F:exoribonuclease II activity"/>
    <property type="evidence" value="ECO:0007669"/>
    <property type="project" value="UniProtKB-EC"/>
</dbReference>
<dbReference type="PANTHER" id="PTHR23355">
    <property type="entry name" value="RIBONUCLEASE"/>
    <property type="match status" value="1"/>
</dbReference>
<proteinExistence type="inferred from homology"/>
<comment type="similarity">
    <text evidence="5 18">Belongs to the RNR ribonuclease family.</text>
</comment>
<evidence type="ECO:0000256" key="6">
    <source>
        <dbReference type="ARBA" id="ARBA00012163"/>
    </source>
</evidence>
<dbReference type="GeneID" id="25560776"/>
<keyword evidence="12" id="KW-0271">Exosome</keyword>
<evidence type="ECO:0000313" key="22">
    <source>
        <dbReference type="Proteomes" id="UP000054408"/>
    </source>
</evidence>
<dbReference type="Pfam" id="PF00773">
    <property type="entry name" value="RNB"/>
    <property type="match status" value="1"/>
</dbReference>
<evidence type="ECO:0000256" key="4">
    <source>
        <dbReference type="ARBA" id="ARBA00004496"/>
    </source>
</evidence>
<dbReference type="PROSITE" id="PS01175">
    <property type="entry name" value="RIBONUCLEASE_II"/>
    <property type="match status" value="1"/>
</dbReference>
<feature type="compositionally biased region" description="Gly residues" evidence="19">
    <location>
        <begin position="1117"/>
        <end position="1128"/>
    </location>
</feature>
<name>A0A0L0DJD3_THETB</name>
<keyword evidence="9" id="KW-0698">rRNA processing</keyword>
<evidence type="ECO:0000256" key="16">
    <source>
        <dbReference type="ARBA" id="ARBA00023242"/>
    </source>
</evidence>
<comment type="catalytic activity">
    <reaction evidence="1">
        <text>Exonucleolytic cleavage in the 3'- to 5'-direction to yield nucleoside 5'-phosphates.</text>
        <dbReference type="EC" id="3.1.13.1"/>
    </reaction>
</comment>
<comment type="cofactor">
    <cofactor evidence="2">
        <name>Mg(2+)</name>
        <dbReference type="ChEBI" id="CHEBI:18420"/>
    </cofactor>
</comment>
<evidence type="ECO:0000256" key="14">
    <source>
        <dbReference type="ARBA" id="ARBA00022842"/>
    </source>
</evidence>
<dbReference type="Pfam" id="PF17216">
    <property type="entry name" value="Rrp44_CSD1"/>
    <property type="match status" value="1"/>
</dbReference>
<dbReference type="SMART" id="SM00955">
    <property type="entry name" value="RNB"/>
    <property type="match status" value="1"/>
</dbReference>
<dbReference type="Proteomes" id="UP000054408">
    <property type="component" value="Unassembled WGS sequence"/>
</dbReference>
<evidence type="ECO:0000313" key="21">
    <source>
        <dbReference type="EMBL" id="KNC52176.1"/>
    </source>
</evidence>
<dbReference type="Pfam" id="PF17849">
    <property type="entry name" value="OB_Dis3"/>
    <property type="match status" value="1"/>
</dbReference>
<dbReference type="InterPro" id="IPR050180">
    <property type="entry name" value="RNR_Ribonuclease"/>
</dbReference>
<dbReference type="Gene3D" id="2.40.50.700">
    <property type="match status" value="1"/>
</dbReference>
<reference evidence="21 22" key="1">
    <citation type="submission" date="2010-05" db="EMBL/GenBank/DDBJ databases">
        <title>The Genome Sequence of Thecamonas trahens ATCC 50062.</title>
        <authorList>
            <consortium name="The Broad Institute Genome Sequencing Platform"/>
            <person name="Russ C."/>
            <person name="Cuomo C."/>
            <person name="Shea T."/>
            <person name="Young S.K."/>
            <person name="Zeng Q."/>
            <person name="Koehrsen M."/>
            <person name="Haas B."/>
            <person name="Borodovsky M."/>
            <person name="Guigo R."/>
            <person name="Alvarado L."/>
            <person name="Berlin A."/>
            <person name="Bochicchio J."/>
            <person name="Borenstein D."/>
            <person name="Chapman S."/>
            <person name="Chen Z."/>
            <person name="Freedman E."/>
            <person name="Gellesch M."/>
            <person name="Goldberg J."/>
            <person name="Griggs A."/>
            <person name="Gujja S."/>
            <person name="Heilman E."/>
            <person name="Heiman D."/>
            <person name="Hepburn T."/>
            <person name="Howarth C."/>
            <person name="Jen D."/>
            <person name="Larson L."/>
            <person name="Mehta T."/>
            <person name="Park D."/>
            <person name="Pearson M."/>
            <person name="Roberts A."/>
            <person name="Saif S."/>
            <person name="Shenoy N."/>
            <person name="Sisk P."/>
            <person name="Stolte C."/>
            <person name="Sykes S."/>
            <person name="Thomson T."/>
            <person name="Walk T."/>
            <person name="White J."/>
            <person name="Yandava C."/>
            <person name="Burger G."/>
            <person name="Gray M.W."/>
            <person name="Holland P.W.H."/>
            <person name="King N."/>
            <person name="Lang F.B.F."/>
            <person name="Roger A.J."/>
            <person name="Ruiz-Trillo I."/>
            <person name="Lander E."/>
            <person name="Nusbaum C."/>
        </authorList>
    </citation>
    <scope>NUCLEOTIDE SEQUENCE [LARGE SCALE GENOMIC DNA]</scope>
    <source>
        <strain evidence="21 22">ATCC 50062</strain>
    </source>
</reference>
<dbReference type="GO" id="GO:0005737">
    <property type="term" value="C:cytoplasm"/>
    <property type="evidence" value="ECO:0007669"/>
    <property type="project" value="UniProtKB-SubCell"/>
</dbReference>
<dbReference type="RefSeq" id="XP_013762179.1">
    <property type="nucleotide sequence ID" value="XM_013906725.1"/>
</dbReference>
<dbReference type="Gene3D" id="2.40.50.140">
    <property type="entry name" value="Nucleic acid-binding proteins"/>
    <property type="match status" value="1"/>
</dbReference>
<comment type="subcellular location">
    <subcellularLocation>
        <location evidence="4">Cytoplasm</location>
    </subcellularLocation>
    <subcellularLocation>
        <location evidence="3">Nucleus</location>
    </subcellularLocation>
</comment>
<dbReference type="PANTHER" id="PTHR23355:SF30">
    <property type="entry name" value="DIS3-LIKE EXONUCLEASE 1"/>
    <property type="match status" value="1"/>
</dbReference>
<evidence type="ECO:0000256" key="3">
    <source>
        <dbReference type="ARBA" id="ARBA00004123"/>
    </source>
</evidence>
<dbReference type="InterPro" id="IPR033771">
    <property type="entry name" value="Rrp44_CSD1"/>
</dbReference>
<evidence type="ECO:0000256" key="8">
    <source>
        <dbReference type="ARBA" id="ARBA00022490"/>
    </source>
</evidence>
<dbReference type="InterPro" id="IPR012340">
    <property type="entry name" value="NA-bd_OB-fold"/>
</dbReference>
<dbReference type="eggNOG" id="KOG2102">
    <property type="taxonomic scope" value="Eukaryota"/>
</dbReference>
<evidence type="ECO:0000259" key="20">
    <source>
        <dbReference type="SMART" id="SM00955"/>
    </source>
</evidence>
<dbReference type="STRING" id="461836.A0A0L0DJD3"/>
<keyword evidence="10" id="KW-0540">Nuclease</keyword>
<evidence type="ECO:0000256" key="9">
    <source>
        <dbReference type="ARBA" id="ARBA00022552"/>
    </source>
</evidence>
<evidence type="ECO:0000256" key="13">
    <source>
        <dbReference type="ARBA" id="ARBA00022839"/>
    </source>
</evidence>
<dbReference type="InterPro" id="IPR022966">
    <property type="entry name" value="RNase_II/R_CS"/>
</dbReference>
<dbReference type="AlphaFoldDB" id="A0A0L0DJD3"/>
<keyword evidence="16" id="KW-0539">Nucleus</keyword>
<feature type="compositionally biased region" description="Gly residues" evidence="19">
    <location>
        <begin position="360"/>
        <end position="377"/>
    </location>
</feature>